<keyword evidence="5" id="KW-0271">Exosome</keyword>
<dbReference type="Pfam" id="PF03725">
    <property type="entry name" value="RNase_PH_C"/>
    <property type="match status" value="1"/>
</dbReference>
<comment type="function">
    <text evidence="6">Non-catalytic component of the RNA exosome complex which has 3'-&gt;5' exoribonuclease activity and participates in a multitude of cellular RNA processing and degradation events.</text>
</comment>
<dbReference type="GO" id="GO:0003723">
    <property type="term" value="F:RNA binding"/>
    <property type="evidence" value="ECO:0007669"/>
    <property type="project" value="TreeGrafter"/>
</dbReference>
<dbReference type="GO" id="GO:0034475">
    <property type="term" value="P:U4 snRNA 3'-end processing"/>
    <property type="evidence" value="ECO:0007669"/>
    <property type="project" value="TreeGrafter"/>
</dbReference>
<dbReference type="InterPro" id="IPR036345">
    <property type="entry name" value="ExoRNase_PH_dom2_sf"/>
</dbReference>
<dbReference type="PANTHER" id="PTHR11953:SF0">
    <property type="entry name" value="EXOSOME COMPLEX COMPONENT RRP41"/>
    <property type="match status" value="1"/>
</dbReference>
<dbReference type="InterPro" id="IPR027408">
    <property type="entry name" value="PNPase/RNase_PH_dom_sf"/>
</dbReference>
<evidence type="ECO:0000256" key="4">
    <source>
        <dbReference type="ARBA" id="ARBA00022490"/>
    </source>
</evidence>
<feature type="domain" description="Exoribonuclease phosphorolytic" evidence="10">
    <location>
        <begin position="155"/>
        <end position="215"/>
    </location>
</feature>
<dbReference type="SUPFAM" id="SSF55666">
    <property type="entry name" value="Ribonuclease PH domain 2-like"/>
    <property type="match status" value="1"/>
</dbReference>
<dbReference type="GO" id="GO:0016075">
    <property type="term" value="P:rRNA catabolic process"/>
    <property type="evidence" value="ECO:0007669"/>
    <property type="project" value="TreeGrafter"/>
</dbReference>
<comment type="subcellular location">
    <subcellularLocation>
        <location evidence="1">Cytoplasm</location>
    </subcellularLocation>
    <subcellularLocation>
        <location evidence="2">Nucleus</location>
        <location evidence="2">Nucleolus</location>
    </subcellularLocation>
</comment>
<evidence type="ECO:0000256" key="1">
    <source>
        <dbReference type="ARBA" id="ARBA00004496"/>
    </source>
</evidence>
<dbReference type="GO" id="GO:0000176">
    <property type="term" value="C:nuclear exosome (RNase complex)"/>
    <property type="evidence" value="ECO:0007669"/>
    <property type="project" value="TreeGrafter"/>
</dbReference>
<dbReference type="FunFam" id="3.30.230.70:FF:000004">
    <property type="entry name" value="Exosome complex component Rrp41"/>
    <property type="match status" value="1"/>
</dbReference>
<keyword evidence="4" id="KW-0963">Cytoplasm</keyword>
<dbReference type="InterPro" id="IPR020568">
    <property type="entry name" value="Ribosomal_Su5_D2-typ_SF"/>
</dbReference>
<dbReference type="Proteomes" id="UP000678393">
    <property type="component" value="Unassembled WGS sequence"/>
</dbReference>
<dbReference type="InterPro" id="IPR001247">
    <property type="entry name" value="ExoRNase_PH_dom1"/>
</dbReference>
<dbReference type="GO" id="GO:0000177">
    <property type="term" value="C:cytoplasmic exosome (RNase complex)"/>
    <property type="evidence" value="ECO:0007669"/>
    <property type="project" value="TreeGrafter"/>
</dbReference>
<name>A0A8S3ZUR7_9EUPU</name>
<sequence>MAGMELLSDQGYRLDGRKPNELRRILFKKGIFKQADGSAYLEQGNTKVLAAVYGPHEIRGSKSRARHDKVLINCQYSMATFSTQDRKRRPRGDRKSLEMTTHLKQTFDAVILTELYPKSQIDIYVEVLQSDGGNYCASVNAATLALIDAGIPMKDYVIACSGSYIKDTPVVDINNLEESSGGNEVIMAVLPRCEQIVFLEMNSRLHEDHLSPVMDQIMAGCRDIFAVLNQKVQEELCQKAALDKLVDSG</sequence>
<protein>
    <recommendedName>
        <fullName evidence="8">Putative exosome complex component RRP41</fullName>
    </recommendedName>
</protein>
<comment type="subunit">
    <text evidence="7">Component of the RNA exosome complex.</text>
</comment>
<dbReference type="AlphaFoldDB" id="A0A8S3ZUR7"/>
<dbReference type="CDD" id="cd11370">
    <property type="entry name" value="RNase_PH_RRP41"/>
    <property type="match status" value="1"/>
</dbReference>
<dbReference type="GO" id="GO:0071051">
    <property type="term" value="P:poly(A)-dependent snoRNA 3'-end processing"/>
    <property type="evidence" value="ECO:0007669"/>
    <property type="project" value="TreeGrafter"/>
</dbReference>
<evidence type="ECO:0000256" key="3">
    <source>
        <dbReference type="ARBA" id="ARBA00006678"/>
    </source>
</evidence>
<gene>
    <name evidence="11" type="ORF">CUNI_LOCUS17248</name>
</gene>
<evidence type="ECO:0000259" key="10">
    <source>
        <dbReference type="Pfam" id="PF03725"/>
    </source>
</evidence>
<dbReference type="PANTHER" id="PTHR11953">
    <property type="entry name" value="EXOSOME COMPLEX COMPONENT"/>
    <property type="match status" value="1"/>
</dbReference>
<feature type="domain" description="Exoribonuclease phosphorolytic" evidence="9">
    <location>
        <begin position="21"/>
        <end position="152"/>
    </location>
</feature>
<dbReference type="InterPro" id="IPR050080">
    <property type="entry name" value="RNase_PH"/>
</dbReference>
<dbReference type="InterPro" id="IPR015847">
    <property type="entry name" value="ExoRNase_PH_dom2"/>
</dbReference>
<proteinExistence type="inferred from homology"/>
<dbReference type="GO" id="GO:0071028">
    <property type="term" value="P:nuclear mRNA surveillance"/>
    <property type="evidence" value="ECO:0007669"/>
    <property type="project" value="TreeGrafter"/>
</dbReference>
<evidence type="ECO:0000256" key="5">
    <source>
        <dbReference type="ARBA" id="ARBA00022835"/>
    </source>
</evidence>
<dbReference type="GO" id="GO:0005730">
    <property type="term" value="C:nucleolus"/>
    <property type="evidence" value="ECO:0007669"/>
    <property type="project" value="UniProtKB-SubCell"/>
</dbReference>
<dbReference type="EMBL" id="CAJHNH020004792">
    <property type="protein sequence ID" value="CAG5131690.1"/>
    <property type="molecule type" value="Genomic_DNA"/>
</dbReference>
<evidence type="ECO:0000256" key="6">
    <source>
        <dbReference type="ARBA" id="ARBA00058393"/>
    </source>
</evidence>
<evidence type="ECO:0000256" key="8">
    <source>
        <dbReference type="ARBA" id="ARBA00073078"/>
    </source>
</evidence>
<comment type="similarity">
    <text evidence="3">Belongs to the RNase PH family.</text>
</comment>
<dbReference type="OrthoDB" id="27298at2759"/>
<reference evidence="11" key="1">
    <citation type="submission" date="2021-04" db="EMBL/GenBank/DDBJ databases">
        <authorList>
            <consortium name="Molecular Ecology Group"/>
        </authorList>
    </citation>
    <scope>NUCLEOTIDE SEQUENCE</scope>
</reference>
<organism evidence="11 12">
    <name type="scientific">Candidula unifasciata</name>
    <dbReference type="NCBI Taxonomy" id="100452"/>
    <lineage>
        <taxon>Eukaryota</taxon>
        <taxon>Metazoa</taxon>
        <taxon>Spiralia</taxon>
        <taxon>Lophotrochozoa</taxon>
        <taxon>Mollusca</taxon>
        <taxon>Gastropoda</taxon>
        <taxon>Heterobranchia</taxon>
        <taxon>Euthyneura</taxon>
        <taxon>Panpulmonata</taxon>
        <taxon>Eupulmonata</taxon>
        <taxon>Stylommatophora</taxon>
        <taxon>Helicina</taxon>
        <taxon>Helicoidea</taxon>
        <taxon>Geomitridae</taxon>
        <taxon>Candidula</taxon>
    </lineage>
</organism>
<evidence type="ECO:0000256" key="2">
    <source>
        <dbReference type="ARBA" id="ARBA00004604"/>
    </source>
</evidence>
<accession>A0A8S3ZUR7</accession>
<evidence type="ECO:0000313" key="11">
    <source>
        <dbReference type="EMBL" id="CAG5131690.1"/>
    </source>
</evidence>
<comment type="caution">
    <text evidence="11">The sequence shown here is derived from an EMBL/GenBank/DDBJ whole genome shotgun (WGS) entry which is preliminary data.</text>
</comment>
<evidence type="ECO:0000259" key="9">
    <source>
        <dbReference type="Pfam" id="PF01138"/>
    </source>
</evidence>
<dbReference type="Gene3D" id="3.30.230.70">
    <property type="entry name" value="GHMP Kinase, N-terminal domain"/>
    <property type="match status" value="1"/>
</dbReference>
<evidence type="ECO:0000256" key="7">
    <source>
        <dbReference type="ARBA" id="ARBA00062379"/>
    </source>
</evidence>
<evidence type="ECO:0000313" key="12">
    <source>
        <dbReference type="Proteomes" id="UP000678393"/>
    </source>
</evidence>
<dbReference type="Pfam" id="PF01138">
    <property type="entry name" value="RNase_PH"/>
    <property type="match status" value="1"/>
</dbReference>
<dbReference type="SUPFAM" id="SSF54211">
    <property type="entry name" value="Ribosomal protein S5 domain 2-like"/>
    <property type="match status" value="1"/>
</dbReference>
<keyword evidence="12" id="KW-1185">Reference proteome</keyword>